<keyword evidence="3" id="KW-1185">Reference proteome</keyword>
<accession>A0A0V1N155</accession>
<evidence type="ECO:0000256" key="1">
    <source>
        <dbReference type="SAM" id="MobiDB-lite"/>
    </source>
</evidence>
<reference evidence="2 3" key="1">
    <citation type="submission" date="2015-01" db="EMBL/GenBank/DDBJ databases">
        <title>Evolution of Trichinella species and genotypes.</title>
        <authorList>
            <person name="Korhonen P.K."/>
            <person name="Edoardo P."/>
            <person name="Giuseppe L.R."/>
            <person name="Gasser R.B."/>
        </authorList>
    </citation>
    <scope>NUCLEOTIDE SEQUENCE [LARGE SCALE GENOMIC DNA]</scope>
    <source>
        <strain evidence="2">ISS1980</strain>
    </source>
</reference>
<gene>
    <name evidence="2" type="ORF">T10_10632</name>
</gene>
<sequence length="190" mass="21043">MFILSLPGVVANACNPATWRLGPVDDLRAGALCLESESTRFVKEGRTGRGRKRSRQKSPRQRSDGIALANEPPGTARSRNSDLVLTFLHYIAYKKDGIARPARVKTATTTATRPTARLHLLEAATPDDENNLFYGWEDVRIKQQDQLCPREAACRILKQTRCHASLIAVGDVAPSDRVNADLQKVRPIIE</sequence>
<dbReference type="AlphaFoldDB" id="A0A0V1N155"/>
<proteinExistence type="predicted"/>
<organism evidence="2 3">
    <name type="scientific">Trichinella papuae</name>
    <dbReference type="NCBI Taxonomy" id="268474"/>
    <lineage>
        <taxon>Eukaryota</taxon>
        <taxon>Metazoa</taxon>
        <taxon>Ecdysozoa</taxon>
        <taxon>Nematoda</taxon>
        <taxon>Enoplea</taxon>
        <taxon>Dorylaimia</taxon>
        <taxon>Trichinellida</taxon>
        <taxon>Trichinellidae</taxon>
        <taxon>Trichinella</taxon>
    </lineage>
</organism>
<feature type="region of interest" description="Disordered" evidence="1">
    <location>
        <begin position="43"/>
        <end position="77"/>
    </location>
</feature>
<dbReference type="Proteomes" id="UP000054843">
    <property type="component" value="Unassembled WGS sequence"/>
</dbReference>
<dbReference type="OrthoDB" id="6039849at2759"/>
<protein>
    <submittedName>
        <fullName evidence="2">Uncharacterized protein</fullName>
    </submittedName>
</protein>
<comment type="caution">
    <text evidence="2">The sequence shown here is derived from an EMBL/GenBank/DDBJ whole genome shotgun (WGS) entry which is preliminary data.</text>
</comment>
<evidence type="ECO:0000313" key="3">
    <source>
        <dbReference type="Proteomes" id="UP000054843"/>
    </source>
</evidence>
<dbReference type="EMBL" id="JYDO01000017">
    <property type="protein sequence ID" value="KRZ77746.1"/>
    <property type="molecule type" value="Genomic_DNA"/>
</dbReference>
<feature type="compositionally biased region" description="Basic residues" evidence="1">
    <location>
        <begin position="48"/>
        <end position="60"/>
    </location>
</feature>
<evidence type="ECO:0000313" key="2">
    <source>
        <dbReference type="EMBL" id="KRZ77746.1"/>
    </source>
</evidence>
<name>A0A0V1N155_9BILA</name>